<protein>
    <submittedName>
        <fullName evidence="2 4">Uncharacterized protein</fullName>
    </submittedName>
</protein>
<keyword evidence="1" id="KW-0472">Membrane</keyword>
<dbReference type="AlphaFoldDB" id="A0A0R3R4L2"/>
<dbReference type="EMBL" id="UZAG01019616">
    <property type="protein sequence ID" value="VDO44330.1"/>
    <property type="molecule type" value="Genomic_DNA"/>
</dbReference>
<evidence type="ECO:0000313" key="2">
    <source>
        <dbReference type="EMBL" id="VDO44330.1"/>
    </source>
</evidence>
<evidence type="ECO:0000313" key="4">
    <source>
        <dbReference type="WBParaSite" id="BTMF_0001495201-mRNA-1"/>
    </source>
</evidence>
<dbReference type="WBParaSite" id="BTMF_0001495201-mRNA-1">
    <property type="protein sequence ID" value="BTMF_0001495201-mRNA-1"/>
    <property type="gene ID" value="BTMF_0001495201"/>
</dbReference>
<proteinExistence type="predicted"/>
<organism evidence="4">
    <name type="scientific">Brugia timori</name>
    <dbReference type="NCBI Taxonomy" id="42155"/>
    <lineage>
        <taxon>Eukaryota</taxon>
        <taxon>Metazoa</taxon>
        <taxon>Ecdysozoa</taxon>
        <taxon>Nematoda</taxon>
        <taxon>Chromadorea</taxon>
        <taxon>Rhabditida</taxon>
        <taxon>Spirurina</taxon>
        <taxon>Spiruromorpha</taxon>
        <taxon>Filarioidea</taxon>
        <taxon>Onchocercidae</taxon>
        <taxon>Brugia</taxon>
    </lineage>
</organism>
<name>A0A0R3R4L2_9BILA</name>
<gene>
    <name evidence="2" type="ORF">BTMF_LOCUS12948</name>
</gene>
<accession>A0A0R3R4L2</accession>
<keyword evidence="3" id="KW-1185">Reference proteome</keyword>
<reference evidence="4" key="1">
    <citation type="submission" date="2017-02" db="UniProtKB">
        <authorList>
            <consortium name="WormBaseParasite"/>
        </authorList>
    </citation>
    <scope>IDENTIFICATION</scope>
</reference>
<keyword evidence="1" id="KW-1133">Transmembrane helix</keyword>
<evidence type="ECO:0000256" key="1">
    <source>
        <dbReference type="SAM" id="Phobius"/>
    </source>
</evidence>
<sequence length="42" mass="4769">MAKIEVQIRSCFCCGLSLATILIAFYTLVSFFLFYYAAYISS</sequence>
<feature type="transmembrane region" description="Helical" evidence="1">
    <location>
        <begin position="12"/>
        <end position="38"/>
    </location>
</feature>
<reference evidence="2 3" key="2">
    <citation type="submission" date="2018-11" db="EMBL/GenBank/DDBJ databases">
        <authorList>
            <consortium name="Pathogen Informatics"/>
        </authorList>
    </citation>
    <scope>NUCLEOTIDE SEQUENCE [LARGE SCALE GENOMIC DNA]</scope>
</reference>
<dbReference type="Proteomes" id="UP000280834">
    <property type="component" value="Unassembled WGS sequence"/>
</dbReference>
<keyword evidence="1" id="KW-0812">Transmembrane</keyword>
<evidence type="ECO:0000313" key="3">
    <source>
        <dbReference type="Proteomes" id="UP000280834"/>
    </source>
</evidence>